<reference evidence="3" key="2">
    <citation type="submission" date="2025-08" db="UniProtKB">
        <authorList>
            <consortium name="RefSeq"/>
        </authorList>
    </citation>
    <scope>IDENTIFICATION</scope>
    <source>
        <tissue evidence="3">Leaf</tissue>
    </source>
</reference>
<dbReference type="Proteomes" id="UP000694864">
    <property type="component" value="Chromosome 11"/>
</dbReference>
<feature type="coiled-coil region" evidence="1">
    <location>
        <begin position="47"/>
        <end position="114"/>
    </location>
</feature>
<sequence>MGSRKLDHVKDNDISVKITFSKRQIDTFKKADALARQARIRKNQAKLDQLLEQLELSKAYEEELRKRQEKNPWARNYNRKEIPNLKLEDLLAFKKQLENLKEVVERKRVEMEASLSLLYLSKSDDIKN</sequence>
<reference evidence="2" key="1">
    <citation type="journal article" date="2014" name="Nat. Commun.">
        <title>The emerging biofuel crop Camelina sativa retains a highly undifferentiated hexaploid genome structure.</title>
        <authorList>
            <person name="Kagale S."/>
            <person name="Koh C."/>
            <person name="Nixon J."/>
            <person name="Bollina V."/>
            <person name="Clarke W.E."/>
            <person name="Tuteja R."/>
            <person name="Spillane C."/>
            <person name="Robinson S.J."/>
            <person name="Links M.G."/>
            <person name="Clarke C."/>
            <person name="Higgins E.E."/>
            <person name="Huebert T."/>
            <person name="Sharpe A.G."/>
            <person name="Parkin I.A."/>
        </authorList>
    </citation>
    <scope>NUCLEOTIDE SEQUENCE [LARGE SCALE GENOMIC DNA]</scope>
    <source>
        <strain evidence="2">cv. DH55</strain>
    </source>
</reference>
<evidence type="ECO:0000313" key="2">
    <source>
        <dbReference type="Proteomes" id="UP000694864"/>
    </source>
</evidence>
<gene>
    <name evidence="3" type="primary">LOC104724749</name>
</gene>
<proteinExistence type="predicted"/>
<accession>A0ABM0UID7</accession>
<evidence type="ECO:0000256" key="1">
    <source>
        <dbReference type="SAM" id="Coils"/>
    </source>
</evidence>
<name>A0ABM0UID7_CAMSA</name>
<dbReference type="RefSeq" id="XP_010441595.1">
    <property type="nucleotide sequence ID" value="XM_010443293.1"/>
</dbReference>
<evidence type="ECO:0000313" key="3">
    <source>
        <dbReference type="RefSeq" id="XP_010441595.1"/>
    </source>
</evidence>
<protein>
    <submittedName>
        <fullName evidence="3">Uncharacterized protein LOC104724749</fullName>
    </submittedName>
</protein>
<dbReference type="GeneID" id="104724749"/>
<keyword evidence="1" id="KW-0175">Coiled coil</keyword>
<keyword evidence="2" id="KW-1185">Reference proteome</keyword>
<organism evidence="2 3">
    <name type="scientific">Camelina sativa</name>
    <name type="common">False flax</name>
    <name type="synonym">Myagrum sativum</name>
    <dbReference type="NCBI Taxonomy" id="90675"/>
    <lineage>
        <taxon>Eukaryota</taxon>
        <taxon>Viridiplantae</taxon>
        <taxon>Streptophyta</taxon>
        <taxon>Embryophyta</taxon>
        <taxon>Tracheophyta</taxon>
        <taxon>Spermatophyta</taxon>
        <taxon>Magnoliopsida</taxon>
        <taxon>eudicotyledons</taxon>
        <taxon>Gunneridae</taxon>
        <taxon>Pentapetalae</taxon>
        <taxon>rosids</taxon>
        <taxon>malvids</taxon>
        <taxon>Brassicales</taxon>
        <taxon>Brassicaceae</taxon>
        <taxon>Camelineae</taxon>
        <taxon>Camelina</taxon>
    </lineage>
</organism>